<keyword evidence="1" id="KW-1133">Transmembrane helix</keyword>
<dbReference type="OrthoDB" id="1682150at2"/>
<reference evidence="2 3" key="1">
    <citation type="submission" date="2013-07" db="EMBL/GenBank/DDBJ databases">
        <authorList>
            <person name="Weinstock G."/>
            <person name="Sodergren E."/>
            <person name="Wylie T."/>
            <person name="Fulton L."/>
            <person name="Fulton R."/>
            <person name="Fronick C."/>
            <person name="O'Laughlin M."/>
            <person name="Godfrey J."/>
            <person name="Miner T."/>
            <person name="Herter B."/>
            <person name="Appelbaum E."/>
            <person name="Cordes M."/>
            <person name="Lek S."/>
            <person name="Wollam A."/>
            <person name="Pepin K.H."/>
            <person name="Palsikar V.B."/>
            <person name="Mitreva M."/>
            <person name="Wilson R.K."/>
        </authorList>
    </citation>
    <scope>NUCLEOTIDE SEQUENCE [LARGE SCALE GENOMIC DNA]</scope>
    <source>
        <strain evidence="2 3">ATCC 27760</strain>
    </source>
</reference>
<keyword evidence="1" id="KW-0812">Transmembrane</keyword>
<feature type="transmembrane region" description="Helical" evidence="1">
    <location>
        <begin position="6"/>
        <end position="22"/>
    </location>
</feature>
<dbReference type="eggNOG" id="ENOG5032SJW">
    <property type="taxonomic scope" value="Bacteria"/>
</dbReference>
<keyword evidence="3" id="KW-1185">Reference proteome</keyword>
<dbReference type="GeneID" id="93692305"/>
<dbReference type="RefSeq" id="WP_021683210.1">
    <property type="nucleotide sequence ID" value="NZ_KI260469.1"/>
</dbReference>
<accession>U2LZW3</accession>
<gene>
    <name evidence="2" type="ORF">RUMCAL_01741</name>
</gene>
<evidence type="ECO:0000313" key="2">
    <source>
        <dbReference type="EMBL" id="ERJ95029.1"/>
    </source>
</evidence>
<evidence type="ECO:0000313" key="3">
    <source>
        <dbReference type="Proteomes" id="UP000016662"/>
    </source>
</evidence>
<evidence type="ECO:0000256" key="1">
    <source>
        <dbReference type="SAM" id="Phobius"/>
    </source>
</evidence>
<dbReference type="Pfam" id="PF06686">
    <property type="entry name" value="SpoIIIAC"/>
    <property type="match status" value="1"/>
</dbReference>
<protein>
    <submittedName>
        <fullName evidence="2">Putative stage III sporulation protein AD</fullName>
    </submittedName>
</protein>
<proteinExistence type="predicted"/>
<sequence>MIDETVTAAAVCITAAIFSTLLKQYCREHALFCVLGACAAVGIAAAAYLTPIVSQMQELFAKTSLPAAYLEILWKALGICYITGIAGDLCQDCGESALAKTVELWGRLSLVLLSLPLLETLLRTVTEVLS</sequence>
<keyword evidence="1" id="KW-0472">Membrane</keyword>
<dbReference type="InterPro" id="IPR025664">
    <property type="entry name" value="Spore_III_AC/AD"/>
</dbReference>
<name>U2LZW3_9FIRM</name>
<dbReference type="EMBL" id="AWVF01000220">
    <property type="protein sequence ID" value="ERJ95029.1"/>
    <property type="molecule type" value="Genomic_DNA"/>
</dbReference>
<dbReference type="Proteomes" id="UP000016662">
    <property type="component" value="Unassembled WGS sequence"/>
</dbReference>
<feature type="transmembrane region" description="Helical" evidence="1">
    <location>
        <begin position="29"/>
        <end position="49"/>
    </location>
</feature>
<dbReference type="STRING" id="411473.RUMCAL_01741"/>
<dbReference type="AlphaFoldDB" id="U2LZW3"/>
<dbReference type="HOGENOM" id="CLU_159353_0_1_9"/>
<organism evidence="2 3">
    <name type="scientific">Ruminococcus callidus ATCC 27760</name>
    <dbReference type="NCBI Taxonomy" id="411473"/>
    <lineage>
        <taxon>Bacteria</taxon>
        <taxon>Bacillati</taxon>
        <taxon>Bacillota</taxon>
        <taxon>Clostridia</taxon>
        <taxon>Eubacteriales</taxon>
        <taxon>Oscillospiraceae</taxon>
        <taxon>Ruminococcus</taxon>
    </lineage>
</organism>
<comment type="caution">
    <text evidence="2">The sequence shown here is derived from an EMBL/GenBank/DDBJ whole genome shotgun (WGS) entry which is preliminary data.</text>
</comment>
<dbReference type="PATRIC" id="fig|411473.3.peg.1424"/>